<feature type="transmembrane region" description="Helical" evidence="1">
    <location>
        <begin position="32"/>
        <end position="58"/>
    </location>
</feature>
<proteinExistence type="predicted"/>
<evidence type="ECO:0000313" key="2">
    <source>
        <dbReference type="EMBL" id="ALL69159.1"/>
    </source>
</evidence>
<sequence>MGLLNMMRMVLWSFFGVRRGAAHEADLATVKLPLLPVMAVVLALCFGGLLFAFARIAVTIAH</sequence>
<dbReference type="Pfam" id="PF11174">
    <property type="entry name" value="DUF2970"/>
    <property type="match status" value="1"/>
</dbReference>
<name>A0A0P0RK14_9BURK</name>
<dbReference type="GeneID" id="69972761"/>
<dbReference type="InterPro" id="IPR021344">
    <property type="entry name" value="DUF2970"/>
</dbReference>
<evidence type="ECO:0000313" key="3">
    <source>
        <dbReference type="Proteomes" id="UP000019146"/>
    </source>
</evidence>
<keyword evidence="1" id="KW-0812">Transmembrane</keyword>
<reference evidence="2 3" key="1">
    <citation type="journal article" date="2014" name="Genome Announc.">
        <title>Draft Genome Sequence of the Haloacid-Degrading Burkholderia caribensis Strain MBA4.</title>
        <authorList>
            <person name="Pan Y."/>
            <person name="Kong K.F."/>
            <person name="Tsang J.S."/>
        </authorList>
    </citation>
    <scope>NUCLEOTIDE SEQUENCE [LARGE SCALE GENOMIC DNA]</scope>
    <source>
        <strain evidence="2 3">MBA4</strain>
    </source>
</reference>
<keyword evidence="1" id="KW-0472">Membrane</keyword>
<dbReference type="KEGG" id="bcai:K788_0004632"/>
<dbReference type="Proteomes" id="UP000019146">
    <property type="component" value="Chromosome 2"/>
</dbReference>
<gene>
    <name evidence="2" type="ORF">K788_0004632</name>
</gene>
<protein>
    <submittedName>
        <fullName evidence="2">Membrane protein</fullName>
    </submittedName>
</protein>
<dbReference type="RefSeq" id="WP_007745548.1">
    <property type="nucleotide sequence ID" value="NZ_CP012747.1"/>
</dbReference>
<dbReference type="EMBL" id="CP012747">
    <property type="protein sequence ID" value="ALL69159.1"/>
    <property type="molecule type" value="Genomic_DNA"/>
</dbReference>
<keyword evidence="1" id="KW-1133">Transmembrane helix</keyword>
<evidence type="ECO:0000256" key="1">
    <source>
        <dbReference type="SAM" id="Phobius"/>
    </source>
</evidence>
<dbReference type="AlphaFoldDB" id="A0A0P0RK14"/>
<organism evidence="2 3">
    <name type="scientific">Paraburkholderia caribensis MBA4</name>
    <dbReference type="NCBI Taxonomy" id="1323664"/>
    <lineage>
        <taxon>Bacteria</taxon>
        <taxon>Pseudomonadati</taxon>
        <taxon>Pseudomonadota</taxon>
        <taxon>Betaproteobacteria</taxon>
        <taxon>Burkholderiales</taxon>
        <taxon>Burkholderiaceae</taxon>
        <taxon>Paraburkholderia</taxon>
    </lineage>
</organism>
<accession>A0A0P0RK14</accession>